<name>A0AAW9SCD8_9BACT</name>
<dbReference type="Proteomes" id="UP001403385">
    <property type="component" value="Unassembled WGS sequence"/>
</dbReference>
<comment type="caution">
    <text evidence="1">The sequence shown here is derived from an EMBL/GenBank/DDBJ whole genome shotgun (WGS) entry which is preliminary data.</text>
</comment>
<accession>A0AAW9SCD8</accession>
<evidence type="ECO:0000313" key="2">
    <source>
        <dbReference type="Proteomes" id="UP001403385"/>
    </source>
</evidence>
<dbReference type="EMBL" id="JBDKWZ010000005">
    <property type="protein sequence ID" value="MEN7548391.1"/>
    <property type="molecule type" value="Genomic_DNA"/>
</dbReference>
<protein>
    <submittedName>
        <fullName evidence="1">Uncharacterized protein</fullName>
    </submittedName>
</protein>
<reference evidence="1 2" key="1">
    <citation type="submission" date="2024-04" db="EMBL/GenBank/DDBJ databases">
        <title>Novel genus in family Flammeovirgaceae.</title>
        <authorList>
            <person name="Nguyen T.H."/>
            <person name="Vuong T.Q."/>
            <person name="Le H."/>
            <person name="Kim S.-G."/>
        </authorList>
    </citation>
    <scope>NUCLEOTIDE SEQUENCE [LARGE SCALE GENOMIC DNA]</scope>
    <source>
        <strain evidence="1 2">JCM 23209</strain>
    </source>
</reference>
<proteinExistence type="predicted"/>
<evidence type="ECO:0000313" key="1">
    <source>
        <dbReference type="EMBL" id="MEN7548391.1"/>
    </source>
</evidence>
<organism evidence="1 2">
    <name type="scientific">Rapidithrix thailandica</name>
    <dbReference type="NCBI Taxonomy" id="413964"/>
    <lineage>
        <taxon>Bacteria</taxon>
        <taxon>Pseudomonadati</taxon>
        <taxon>Bacteroidota</taxon>
        <taxon>Cytophagia</taxon>
        <taxon>Cytophagales</taxon>
        <taxon>Flammeovirgaceae</taxon>
        <taxon>Rapidithrix</taxon>
    </lineage>
</organism>
<dbReference type="RefSeq" id="WP_346821170.1">
    <property type="nucleotide sequence ID" value="NZ_JBDKWZ010000005.1"/>
</dbReference>
<dbReference type="AlphaFoldDB" id="A0AAW9SCD8"/>
<sequence>MRVNRKLMSAVLTIVDNQIIDNHPPETSQTYERLLELGIDKADAKLMIGQAVSVELFHIMKNKQPFNYERFIKNLKKLPEGEMED</sequence>
<keyword evidence="2" id="KW-1185">Reference proteome</keyword>
<gene>
    <name evidence="1" type="ORF">AAG747_10760</name>
</gene>